<dbReference type="Proteomes" id="UP000034793">
    <property type="component" value="Unassembled WGS sequence"/>
</dbReference>
<evidence type="ECO:0000313" key="1">
    <source>
        <dbReference type="EMBL" id="KKR30350.1"/>
    </source>
</evidence>
<gene>
    <name evidence="1" type="ORF">UT61_C0008G0006</name>
</gene>
<comment type="caution">
    <text evidence="1">The sequence shown here is derived from an EMBL/GenBank/DDBJ whole genome shotgun (WGS) entry which is preliminary data.</text>
</comment>
<accession>A0A0G0S6J6</accession>
<dbReference type="EMBL" id="LBXL01000008">
    <property type="protein sequence ID" value="KKR30350.1"/>
    <property type="molecule type" value="Genomic_DNA"/>
</dbReference>
<organism evidence="1 2">
    <name type="scientific">Candidatus Woesebacteria bacterium GW2011_GWA1_39_8</name>
    <dbReference type="NCBI Taxonomy" id="1618552"/>
    <lineage>
        <taxon>Bacteria</taxon>
        <taxon>Candidatus Woeseibacteriota</taxon>
    </lineage>
</organism>
<protein>
    <submittedName>
        <fullName evidence="1">Uncharacterized protein</fullName>
    </submittedName>
</protein>
<dbReference type="AlphaFoldDB" id="A0A0G0S6J6"/>
<reference evidence="1 2" key="1">
    <citation type="journal article" date="2015" name="Nature">
        <title>rRNA introns, odd ribosomes, and small enigmatic genomes across a large radiation of phyla.</title>
        <authorList>
            <person name="Brown C.T."/>
            <person name="Hug L.A."/>
            <person name="Thomas B.C."/>
            <person name="Sharon I."/>
            <person name="Castelle C.J."/>
            <person name="Singh A."/>
            <person name="Wilkins M.J."/>
            <person name="Williams K.H."/>
            <person name="Banfield J.F."/>
        </authorList>
    </citation>
    <scope>NUCLEOTIDE SEQUENCE [LARGE SCALE GENOMIC DNA]</scope>
</reference>
<sequence>MGIANTIIRSRHDLVKPKNKSYWGCDLDIKLVDVDHFRTKKTVLPTEKRVLAHEISGKEPVERVIVLDNKKKSLGRLTTNQVKEILNDMGFNVDVIISEKYHADILAAMNIGGTAIPSWIKLARIVARILPSAEKLLLLKLSPGKDRLHIRLFENNDGSWIVVSHTDHNWMSLNLVQVYKSHLKGGFSKNAEEKGAGDYVTGTLMMSALLNKFNEKLQKNRIFTYKEIEKLVRSAYNQSVTYKLKLTSAKSYTFSM</sequence>
<proteinExistence type="predicted"/>
<evidence type="ECO:0000313" key="2">
    <source>
        <dbReference type="Proteomes" id="UP000034793"/>
    </source>
</evidence>
<name>A0A0G0S6J6_9BACT</name>